<dbReference type="PRINTS" id="PR00421">
    <property type="entry name" value="THIOREDOXIN"/>
</dbReference>
<evidence type="ECO:0000256" key="4">
    <source>
        <dbReference type="ARBA" id="ARBA00023157"/>
    </source>
</evidence>
<dbReference type="RefSeq" id="WP_210353845.1">
    <property type="nucleotide sequence ID" value="NZ_JAEQMU010000001.1"/>
</dbReference>
<organism evidence="7 8">
    <name type="scientific">Sphingobacterium tabacisoli</name>
    <dbReference type="NCBI Taxonomy" id="2044855"/>
    <lineage>
        <taxon>Bacteria</taxon>
        <taxon>Pseudomonadati</taxon>
        <taxon>Bacteroidota</taxon>
        <taxon>Sphingobacteriia</taxon>
        <taxon>Sphingobacteriales</taxon>
        <taxon>Sphingobacteriaceae</taxon>
        <taxon>Sphingobacterium</taxon>
    </lineage>
</organism>
<feature type="domain" description="Thioredoxin" evidence="6">
    <location>
        <begin position="1"/>
        <end position="93"/>
    </location>
</feature>
<name>A0ABW5L4R4_9SPHI</name>
<evidence type="ECO:0000256" key="3">
    <source>
        <dbReference type="ARBA" id="ARBA00022982"/>
    </source>
</evidence>
<dbReference type="SUPFAM" id="SSF52833">
    <property type="entry name" value="Thioredoxin-like"/>
    <property type="match status" value="1"/>
</dbReference>
<reference evidence="8" key="1">
    <citation type="journal article" date="2019" name="Int. J. Syst. Evol. Microbiol.">
        <title>The Global Catalogue of Microorganisms (GCM) 10K type strain sequencing project: providing services to taxonomists for standard genome sequencing and annotation.</title>
        <authorList>
            <consortium name="The Broad Institute Genomics Platform"/>
            <consortium name="The Broad Institute Genome Sequencing Center for Infectious Disease"/>
            <person name="Wu L."/>
            <person name="Ma J."/>
        </authorList>
    </citation>
    <scope>NUCLEOTIDE SEQUENCE [LARGE SCALE GENOMIC DNA]</scope>
    <source>
        <strain evidence="8">KCTC 52298</strain>
    </source>
</reference>
<dbReference type="PIRSF" id="PIRSF000077">
    <property type="entry name" value="Thioredoxin"/>
    <property type="match status" value="1"/>
</dbReference>
<keyword evidence="5" id="KW-0676">Redox-active center</keyword>
<dbReference type="InterPro" id="IPR013766">
    <property type="entry name" value="Thioredoxin_domain"/>
</dbReference>
<dbReference type="PANTHER" id="PTHR45663:SF11">
    <property type="entry name" value="GEO12009P1"/>
    <property type="match status" value="1"/>
</dbReference>
<comment type="caution">
    <text evidence="7">The sequence shown here is derived from an EMBL/GenBank/DDBJ whole genome shotgun (WGS) entry which is preliminary data.</text>
</comment>
<dbReference type="InterPro" id="IPR036249">
    <property type="entry name" value="Thioredoxin-like_sf"/>
</dbReference>
<dbReference type="EMBL" id="JBHULD010000014">
    <property type="protein sequence ID" value="MFD2555525.1"/>
    <property type="molecule type" value="Genomic_DNA"/>
</dbReference>
<dbReference type="Gene3D" id="3.40.30.10">
    <property type="entry name" value="Glutaredoxin"/>
    <property type="match status" value="1"/>
</dbReference>
<evidence type="ECO:0000259" key="6">
    <source>
        <dbReference type="PROSITE" id="PS51352"/>
    </source>
</evidence>
<dbReference type="InterPro" id="IPR005746">
    <property type="entry name" value="Thioredoxin"/>
</dbReference>
<dbReference type="PROSITE" id="PS51352">
    <property type="entry name" value="THIOREDOXIN_2"/>
    <property type="match status" value="1"/>
</dbReference>
<accession>A0ABW5L4R4</accession>
<keyword evidence="2" id="KW-0813">Transport</keyword>
<gene>
    <name evidence="7" type="ORF">ACFSQW_14050</name>
</gene>
<evidence type="ECO:0000256" key="5">
    <source>
        <dbReference type="ARBA" id="ARBA00023284"/>
    </source>
</evidence>
<dbReference type="Proteomes" id="UP001597440">
    <property type="component" value="Unassembled WGS sequence"/>
</dbReference>
<protein>
    <submittedName>
        <fullName evidence="7">Thioredoxin family protein</fullName>
    </submittedName>
</protein>
<keyword evidence="4" id="KW-1015">Disulfide bond</keyword>
<keyword evidence="8" id="KW-1185">Reference proteome</keyword>
<evidence type="ECO:0000256" key="1">
    <source>
        <dbReference type="ARBA" id="ARBA00008987"/>
    </source>
</evidence>
<proteinExistence type="inferred from homology"/>
<comment type="similarity">
    <text evidence="1">Belongs to the thioredoxin family.</text>
</comment>
<evidence type="ECO:0000313" key="8">
    <source>
        <dbReference type="Proteomes" id="UP001597440"/>
    </source>
</evidence>
<keyword evidence="3" id="KW-0249">Electron transport</keyword>
<evidence type="ECO:0000313" key="7">
    <source>
        <dbReference type="EMBL" id="MFD2555525.1"/>
    </source>
</evidence>
<sequence>MQKETHNLKLLQFYADWCQPCQMMMPIVASIKEKEYDFLEILQYNVDEEAFLSQKYNIRSIPTVVVLKNNEEVWRYTGPMRASELEEILLSLR</sequence>
<dbReference type="CDD" id="cd02947">
    <property type="entry name" value="TRX_family"/>
    <property type="match status" value="1"/>
</dbReference>
<dbReference type="PANTHER" id="PTHR45663">
    <property type="entry name" value="GEO12009P1"/>
    <property type="match status" value="1"/>
</dbReference>
<evidence type="ECO:0000256" key="2">
    <source>
        <dbReference type="ARBA" id="ARBA00022448"/>
    </source>
</evidence>
<dbReference type="Pfam" id="PF00085">
    <property type="entry name" value="Thioredoxin"/>
    <property type="match status" value="1"/>
</dbReference>